<keyword evidence="1" id="KW-0812">Transmembrane</keyword>
<dbReference type="Pfam" id="PF04304">
    <property type="entry name" value="DUF454"/>
    <property type="match status" value="1"/>
</dbReference>
<dbReference type="PIRSF" id="PIRSF016789">
    <property type="entry name" value="DUF454"/>
    <property type="match status" value="1"/>
</dbReference>
<dbReference type="Proteomes" id="UP000199328">
    <property type="component" value="Unassembled WGS sequence"/>
</dbReference>
<evidence type="ECO:0000313" key="2">
    <source>
        <dbReference type="EMBL" id="SDK51761.1"/>
    </source>
</evidence>
<dbReference type="GO" id="GO:0005886">
    <property type="term" value="C:plasma membrane"/>
    <property type="evidence" value="ECO:0007669"/>
    <property type="project" value="TreeGrafter"/>
</dbReference>
<dbReference type="OrthoDB" id="9816293at2"/>
<proteinExistence type="predicted"/>
<organism evidence="2 3">
    <name type="scientific">Meinhardsimonia xiamenensis</name>
    <dbReference type="NCBI Taxonomy" id="990712"/>
    <lineage>
        <taxon>Bacteria</taxon>
        <taxon>Pseudomonadati</taxon>
        <taxon>Pseudomonadota</taxon>
        <taxon>Alphaproteobacteria</taxon>
        <taxon>Rhodobacterales</taxon>
        <taxon>Paracoccaceae</taxon>
        <taxon>Meinhardsimonia</taxon>
    </lineage>
</organism>
<feature type="transmembrane region" description="Helical" evidence="1">
    <location>
        <begin position="12"/>
        <end position="39"/>
    </location>
</feature>
<keyword evidence="1" id="KW-0472">Membrane</keyword>
<dbReference type="STRING" id="990712.SAMN05216257_103133"/>
<keyword evidence="3" id="KW-1185">Reference proteome</keyword>
<evidence type="ECO:0000313" key="3">
    <source>
        <dbReference type="Proteomes" id="UP000199328"/>
    </source>
</evidence>
<feature type="transmembrane region" description="Helical" evidence="1">
    <location>
        <begin position="76"/>
        <end position="97"/>
    </location>
</feature>
<keyword evidence="1" id="KW-1133">Transmembrane helix</keyword>
<dbReference type="PANTHER" id="PTHR35813">
    <property type="entry name" value="INNER MEMBRANE PROTEIN YBAN"/>
    <property type="match status" value="1"/>
</dbReference>
<gene>
    <name evidence="2" type="ORF">SAMN05216257_103133</name>
</gene>
<dbReference type="AlphaFoldDB" id="A0A1G9CJA8"/>
<dbReference type="PANTHER" id="PTHR35813:SF1">
    <property type="entry name" value="INNER MEMBRANE PROTEIN YBAN"/>
    <property type="match status" value="1"/>
</dbReference>
<dbReference type="RefSeq" id="WP_092500211.1">
    <property type="nucleotide sequence ID" value="NZ_FNFV01000003.1"/>
</dbReference>
<reference evidence="3" key="1">
    <citation type="submission" date="2016-10" db="EMBL/GenBank/DDBJ databases">
        <authorList>
            <person name="Varghese N."/>
            <person name="Submissions S."/>
        </authorList>
    </citation>
    <scope>NUCLEOTIDE SEQUENCE [LARGE SCALE GENOMIC DNA]</scope>
    <source>
        <strain evidence="3">CGMCC 1.10789</strain>
    </source>
</reference>
<dbReference type="InterPro" id="IPR007401">
    <property type="entry name" value="DUF454"/>
</dbReference>
<protein>
    <recommendedName>
        <fullName evidence="4">Inner membrane protein</fullName>
    </recommendedName>
</protein>
<evidence type="ECO:0008006" key="4">
    <source>
        <dbReference type="Google" id="ProtNLM"/>
    </source>
</evidence>
<accession>A0A1G9CJA8</accession>
<evidence type="ECO:0000256" key="1">
    <source>
        <dbReference type="SAM" id="Phobius"/>
    </source>
</evidence>
<dbReference type="EMBL" id="FNFV01000003">
    <property type="protein sequence ID" value="SDK51761.1"/>
    <property type="molecule type" value="Genomic_DNA"/>
</dbReference>
<name>A0A1G9CJA8_9RHOB</name>
<sequence>MGRLIWLSLGWLAVGLGVLGIVLPGLPTTPFMLLAAFLFGKGSPRARAWLVEHAHFGPHIRAWEAERAVSPRAKRAAVVAMLAVFALSLLLGLPLWALALQGLAMGGAAAFILTRPEPGDG</sequence>